<dbReference type="EMBL" id="BLLG01000006">
    <property type="protein sequence ID" value="GFH36612.1"/>
    <property type="molecule type" value="Genomic_DNA"/>
</dbReference>
<name>A0A6A0AUM0_9ACTN</name>
<evidence type="ECO:0000313" key="2">
    <source>
        <dbReference type="EMBL" id="GFH36612.1"/>
    </source>
</evidence>
<comment type="caution">
    <text evidence="2">The sequence shown here is derived from an EMBL/GenBank/DDBJ whole genome shotgun (WGS) entry which is preliminary data.</text>
</comment>
<evidence type="ECO:0000313" key="3">
    <source>
        <dbReference type="Proteomes" id="UP000484988"/>
    </source>
</evidence>
<gene>
    <name evidence="2" type="ORF">SCWH03_28430</name>
</gene>
<reference evidence="2 3" key="1">
    <citation type="submission" date="2020-02" db="EMBL/GenBank/DDBJ databases">
        <title>Whole Genome Shotgun Sequence of Streptomyces sp. strain CWH03.</title>
        <authorList>
            <person name="Dohra H."/>
            <person name="Kodani S."/>
            <person name="Yamamura H."/>
        </authorList>
    </citation>
    <scope>NUCLEOTIDE SEQUENCE [LARGE SCALE GENOMIC DNA]</scope>
    <source>
        <strain evidence="2 3">CWH03</strain>
    </source>
</reference>
<accession>A0A6A0AUM0</accession>
<organism evidence="2 3">
    <name type="scientific">Streptomyces pacificus</name>
    <dbReference type="NCBI Taxonomy" id="2705029"/>
    <lineage>
        <taxon>Bacteria</taxon>
        <taxon>Bacillati</taxon>
        <taxon>Actinomycetota</taxon>
        <taxon>Actinomycetes</taxon>
        <taxon>Kitasatosporales</taxon>
        <taxon>Streptomycetaceae</taxon>
        <taxon>Streptomyces</taxon>
    </lineage>
</organism>
<sequence length="51" mass="5626">MNKPEHDAPEQRTECTRPQPNPLFEGPATVADCAADYEAAADIRARLDKQS</sequence>
<evidence type="ECO:0000256" key="1">
    <source>
        <dbReference type="SAM" id="MobiDB-lite"/>
    </source>
</evidence>
<dbReference type="RefSeq" id="WP_173264448.1">
    <property type="nucleotide sequence ID" value="NZ_BLLG01000006.1"/>
</dbReference>
<protein>
    <submittedName>
        <fullName evidence="2">Uncharacterized protein</fullName>
    </submittedName>
</protein>
<feature type="region of interest" description="Disordered" evidence="1">
    <location>
        <begin position="1"/>
        <end position="27"/>
    </location>
</feature>
<dbReference type="Proteomes" id="UP000484988">
    <property type="component" value="Unassembled WGS sequence"/>
</dbReference>
<keyword evidence="3" id="KW-1185">Reference proteome</keyword>
<dbReference type="AlphaFoldDB" id="A0A6A0AUM0"/>
<feature type="compositionally biased region" description="Basic and acidic residues" evidence="1">
    <location>
        <begin position="1"/>
        <end position="15"/>
    </location>
</feature>
<proteinExistence type="predicted"/>